<name>A0A364RDI3_9BACT</name>
<evidence type="ECO:0000256" key="3">
    <source>
        <dbReference type="ARBA" id="ARBA00022643"/>
    </source>
</evidence>
<keyword evidence="3" id="KW-0288">FMN</keyword>
<organism evidence="6 7">
    <name type="scientific">Pontibacter arcticus</name>
    <dbReference type="NCBI Taxonomy" id="2080288"/>
    <lineage>
        <taxon>Bacteria</taxon>
        <taxon>Pseudomonadati</taxon>
        <taxon>Bacteroidota</taxon>
        <taxon>Cytophagia</taxon>
        <taxon>Cytophagales</taxon>
        <taxon>Hymenobacteraceae</taxon>
        <taxon>Pontibacter</taxon>
    </lineage>
</organism>
<dbReference type="RefSeq" id="WP_112306002.1">
    <property type="nucleotide sequence ID" value="NZ_QMDV01000003.1"/>
</dbReference>
<dbReference type="SMART" id="SM00903">
    <property type="entry name" value="Flavin_Reduct"/>
    <property type="match status" value="1"/>
</dbReference>
<dbReference type="GO" id="GO:0010181">
    <property type="term" value="F:FMN binding"/>
    <property type="evidence" value="ECO:0007669"/>
    <property type="project" value="InterPro"/>
</dbReference>
<feature type="domain" description="Flavin reductase like" evidence="5">
    <location>
        <begin position="20"/>
        <end position="178"/>
    </location>
</feature>
<evidence type="ECO:0000259" key="5">
    <source>
        <dbReference type="SMART" id="SM00903"/>
    </source>
</evidence>
<dbReference type="Pfam" id="PF01613">
    <property type="entry name" value="Flavin_Reduct"/>
    <property type="match status" value="1"/>
</dbReference>
<evidence type="ECO:0000313" key="6">
    <source>
        <dbReference type="EMBL" id="RAU82410.1"/>
    </source>
</evidence>
<dbReference type="AlphaFoldDB" id="A0A364RDI3"/>
<evidence type="ECO:0000256" key="4">
    <source>
        <dbReference type="ARBA" id="ARBA00038054"/>
    </source>
</evidence>
<dbReference type="OrthoDB" id="9794638at2"/>
<evidence type="ECO:0000313" key="7">
    <source>
        <dbReference type="Proteomes" id="UP000251692"/>
    </source>
</evidence>
<comment type="cofactor">
    <cofactor evidence="1">
        <name>FMN</name>
        <dbReference type="ChEBI" id="CHEBI:58210"/>
    </cofactor>
</comment>
<keyword evidence="2" id="KW-0285">Flavoprotein</keyword>
<dbReference type="InterPro" id="IPR002563">
    <property type="entry name" value="Flavin_Rdtase-like_dom"/>
</dbReference>
<evidence type="ECO:0000256" key="2">
    <source>
        <dbReference type="ARBA" id="ARBA00022630"/>
    </source>
</evidence>
<dbReference type="EMBL" id="QMDV01000003">
    <property type="protein sequence ID" value="RAU82410.1"/>
    <property type="molecule type" value="Genomic_DNA"/>
</dbReference>
<reference evidence="6 7" key="2">
    <citation type="submission" date="2018-07" db="EMBL/GenBank/DDBJ databases">
        <title>Pontibacter sp. 2b14 genomic sequence and assembly.</title>
        <authorList>
            <person name="Du Z.-J."/>
        </authorList>
    </citation>
    <scope>NUCLEOTIDE SEQUENCE [LARGE SCALE GENOMIC DNA]</scope>
    <source>
        <strain evidence="6 7">2b14</strain>
    </source>
</reference>
<reference evidence="6 7" key="1">
    <citation type="submission" date="2018-06" db="EMBL/GenBank/DDBJ databases">
        <authorList>
            <person name="Liu Z.-W."/>
        </authorList>
    </citation>
    <scope>NUCLEOTIDE SEQUENCE [LARGE SCALE GENOMIC DNA]</scope>
    <source>
        <strain evidence="6 7">2b14</strain>
    </source>
</reference>
<comment type="similarity">
    <text evidence="4">Belongs to the flavoredoxin family.</text>
</comment>
<dbReference type="Proteomes" id="UP000251692">
    <property type="component" value="Unassembled WGS sequence"/>
</dbReference>
<dbReference type="Gene3D" id="2.30.110.10">
    <property type="entry name" value="Electron Transport, Fmn-binding Protein, Chain A"/>
    <property type="match status" value="1"/>
</dbReference>
<dbReference type="InterPro" id="IPR012349">
    <property type="entry name" value="Split_barrel_FMN-bd"/>
</dbReference>
<dbReference type="GO" id="GO:0016646">
    <property type="term" value="F:oxidoreductase activity, acting on the CH-NH group of donors, NAD or NADP as acceptor"/>
    <property type="evidence" value="ECO:0007669"/>
    <property type="project" value="UniProtKB-ARBA"/>
</dbReference>
<proteinExistence type="inferred from homology"/>
<gene>
    <name evidence="6" type="ORF">DP923_11540</name>
</gene>
<accession>A0A364RDI3</accession>
<sequence>MKTINPKEASTADVHALLLGAIAPRPIAFASTTDTDGNVNLSPFSFFNVFSANPPILVFSPARRVRDNTTKHTLENVLQTNEVVINIANHVIVEQMSLASTEYDFGVNEFVKSGLTPQKSELVKAPRVLEAPVAFECKVNEVISLGNEGGAGNLIICEVLLIHVQESILDAAGKIDPFKLDAVARMGGDYYLRANGDAIFELPKPVRNKGIGVDQLPAFIRNSSILTGNNLGRLGNTEVIPAPDEVNAYKTDPQVAQLLAKYNNDPEALRKELEELGKKLLEENQVLAAWKVLLLAAEV</sequence>
<dbReference type="PANTHER" id="PTHR33798:SF5">
    <property type="entry name" value="FLAVIN REDUCTASE LIKE DOMAIN-CONTAINING PROTEIN"/>
    <property type="match status" value="1"/>
</dbReference>
<dbReference type="PANTHER" id="PTHR33798">
    <property type="entry name" value="FLAVOPROTEIN OXYGENASE"/>
    <property type="match status" value="1"/>
</dbReference>
<keyword evidence="7" id="KW-1185">Reference proteome</keyword>
<comment type="caution">
    <text evidence="6">The sequence shown here is derived from an EMBL/GenBank/DDBJ whole genome shotgun (WGS) entry which is preliminary data.</text>
</comment>
<evidence type="ECO:0000256" key="1">
    <source>
        <dbReference type="ARBA" id="ARBA00001917"/>
    </source>
</evidence>
<protein>
    <submittedName>
        <fullName evidence="6">Flavin reductase family protein</fullName>
    </submittedName>
</protein>
<dbReference type="SUPFAM" id="SSF50475">
    <property type="entry name" value="FMN-binding split barrel"/>
    <property type="match status" value="1"/>
</dbReference>